<evidence type="ECO:0000256" key="1">
    <source>
        <dbReference type="ARBA" id="ARBA00004651"/>
    </source>
</evidence>
<dbReference type="AlphaFoldDB" id="G8TTY5"/>
<keyword evidence="6 8" id="KW-1133">Transmembrane helix</keyword>
<reference evidence="9 10" key="2">
    <citation type="journal article" date="2012" name="Stand. Genomic Sci.">
        <title>Complete genome sequence of the moderately thermophilic mineral-sulfide-oxidizing firmicute Sulfobacillus acidophilus type strain (NAL(T)).</title>
        <authorList>
            <person name="Anderson I."/>
            <person name="Chertkov O."/>
            <person name="Chen A."/>
            <person name="Saunders E."/>
            <person name="Lapidus A."/>
            <person name="Nolan M."/>
            <person name="Lucas S."/>
            <person name="Hammon N."/>
            <person name="Deshpande S."/>
            <person name="Cheng J.F."/>
            <person name="Han C."/>
            <person name="Tapia R."/>
            <person name="Goodwin L.A."/>
            <person name="Pitluck S."/>
            <person name="Liolios K."/>
            <person name="Pagani I."/>
            <person name="Ivanova N."/>
            <person name="Mikhailova N."/>
            <person name="Pati A."/>
            <person name="Palaniappan K."/>
            <person name="Land M."/>
            <person name="Pan C."/>
            <person name="Rohde M."/>
            <person name="Pukall R."/>
            <person name="Goker M."/>
            <person name="Detter J.C."/>
            <person name="Woyke T."/>
            <person name="Bristow J."/>
            <person name="Eisen J.A."/>
            <person name="Markowitz V."/>
            <person name="Hugenholtz P."/>
            <person name="Kyrpides N.C."/>
            <person name="Klenk H.P."/>
            <person name="Mavromatis K."/>
        </authorList>
    </citation>
    <scope>NUCLEOTIDE SEQUENCE [LARGE SCALE GENOMIC DNA]</scope>
    <source>
        <strain evidence="10">ATCC 700253 / DSM 10332 / NAL</strain>
    </source>
</reference>
<proteinExistence type="inferred from homology"/>
<comment type="subcellular location">
    <subcellularLocation>
        <location evidence="1">Cell membrane</location>
        <topology evidence="1">Multi-pass membrane protein</topology>
    </subcellularLocation>
</comment>
<dbReference type="PANTHER" id="PTHR34979">
    <property type="entry name" value="INNER MEMBRANE PROTEIN YGAZ"/>
    <property type="match status" value="1"/>
</dbReference>
<feature type="transmembrane region" description="Helical" evidence="8">
    <location>
        <begin position="12"/>
        <end position="30"/>
    </location>
</feature>
<evidence type="ECO:0000256" key="5">
    <source>
        <dbReference type="ARBA" id="ARBA00022692"/>
    </source>
</evidence>
<organism evidence="9 10">
    <name type="scientific">Sulfobacillus acidophilus (strain ATCC 700253 / DSM 10332 / NAL)</name>
    <dbReference type="NCBI Taxonomy" id="679936"/>
    <lineage>
        <taxon>Bacteria</taxon>
        <taxon>Bacillati</taxon>
        <taxon>Bacillota</taxon>
        <taxon>Clostridia</taxon>
        <taxon>Eubacteriales</taxon>
        <taxon>Clostridiales Family XVII. Incertae Sedis</taxon>
        <taxon>Sulfobacillus</taxon>
    </lineage>
</organism>
<protein>
    <submittedName>
        <fullName evidence="9">AzlC family protein</fullName>
    </submittedName>
</protein>
<dbReference type="EMBL" id="CP003179">
    <property type="protein sequence ID" value="AEW04576.1"/>
    <property type="molecule type" value="Genomic_DNA"/>
</dbReference>
<evidence type="ECO:0000313" key="9">
    <source>
        <dbReference type="EMBL" id="AEW04576.1"/>
    </source>
</evidence>
<name>G8TTY5_SULAD</name>
<keyword evidence="3" id="KW-0813">Transport</keyword>
<gene>
    <name evidence="9" type="ordered locus">Sulac_1076</name>
</gene>
<feature type="transmembrane region" description="Helical" evidence="8">
    <location>
        <begin position="37"/>
        <end position="59"/>
    </location>
</feature>
<dbReference type="PANTHER" id="PTHR34979:SF1">
    <property type="entry name" value="INNER MEMBRANE PROTEIN YGAZ"/>
    <property type="match status" value="1"/>
</dbReference>
<feature type="transmembrane region" description="Helical" evidence="8">
    <location>
        <begin position="180"/>
        <end position="208"/>
    </location>
</feature>
<dbReference type="InterPro" id="IPR011606">
    <property type="entry name" value="Brnchd-chn_aa_trnsp_permease"/>
</dbReference>
<accession>G8TTY5</accession>
<evidence type="ECO:0000256" key="2">
    <source>
        <dbReference type="ARBA" id="ARBA00010735"/>
    </source>
</evidence>
<dbReference type="Pfam" id="PF03591">
    <property type="entry name" value="AzlC"/>
    <property type="match status" value="1"/>
</dbReference>
<feature type="transmembrane region" description="Helical" evidence="8">
    <location>
        <begin position="124"/>
        <end position="145"/>
    </location>
</feature>
<sequence>MKSLMAGMRAVWPIVLAYAPVSAVFGALAVHMHEPLLIAVLISALVYAGSAQFILLSMALAHNPIWATIGTVLLVNMRHLFYGMTLKDRLTRWTPGEKALFAFGLTDEVYLWGMVSARTTTFSYWLGASWACYLGWVGATVAGAWEGKGLPPSWTGPLQFTLPLLFLGLLFATERSRAQLWAAFGGGAMAALASLSHAAPLAIFVGAIGGATLGWGTDRLAVRKERPEQGHV</sequence>
<evidence type="ECO:0000313" key="10">
    <source>
        <dbReference type="Proteomes" id="UP000005439"/>
    </source>
</evidence>
<dbReference type="GO" id="GO:0005886">
    <property type="term" value="C:plasma membrane"/>
    <property type="evidence" value="ECO:0007669"/>
    <property type="project" value="UniProtKB-SubCell"/>
</dbReference>
<dbReference type="STRING" id="679936.Sulac_1076"/>
<dbReference type="PATRIC" id="fig|679936.5.peg.1135"/>
<keyword evidence="10" id="KW-1185">Reference proteome</keyword>
<evidence type="ECO:0000256" key="7">
    <source>
        <dbReference type="ARBA" id="ARBA00023136"/>
    </source>
</evidence>
<keyword evidence="5 8" id="KW-0812">Transmembrane</keyword>
<comment type="similarity">
    <text evidence="2">Belongs to the AzlC family.</text>
</comment>
<keyword evidence="7 8" id="KW-0472">Membrane</keyword>
<evidence type="ECO:0000256" key="8">
    <source>
        <dbReference type="SAM" id="Phobius"/>
    </source>
</evidence>
<dbReference type="HOGENOM" id="CLU_065777_3_1_9"/>
<dbReference type="GO" id="GO:1903785">
    <property type="term" value="P:L-valine transmembrane transport"/>
    <property type="evidence" value="ECO:0007669"/>
    <property type="project" value="TreeGrafter"/>
</dbReference>
<feature type="transmembrane region" description="Helical" evidence="8">
    <location>
        <begin position="157"/>
        <end position="173"/>
    </location>
</feature>
<feature type="transmembrane region" description="Helical" evidence="8">
    <location>
        <begin position="65"/>
        <end position="82"/>
    </location>
</feature>
<keyword evidence="4" id="KW-1003">Cell membrane</keyword>
<evidence type="ECO:0000256" key="6">
    <source>
        <dbReference type="ARBA" id="ARBA00022989"/>
    </source>
</evidence>
<evidence type="ECO:0000256" key="3">
    <source>
        <dbReference type="ARBA" id="ARBA00022448"/>
    </source>
</evidence>
<reference evidence="10" key="1">
    <citation type="submission" date="2011-12" db="EMBL/GenBank/DDBJ databases">
        <title>The complete genome of chromosome of Sulfobacillus acidophilus DSM 10332.</title>
        <authorList>
            <person name="Lucas S."/>
            <person name="Han J."/>
            <person name="Lapidus A."/>
            <person name="Bruce D."/>
            <person name="Goodwin L."/>
            <person name="Pitluck S."/>
            <person name="Peters L."/>
            <person name="Kyrpides N."/>
            <person name="Mavromatis K."/>
            <person name="Ivanova N."/>
            <person name="Mikhailova N."/>
            <person name="Chertkov O."/>
            <person name="Saunders E."/>
            <person name="Detter J.C."/>
            <person name="Tapia R."/>
            <person name="Han C."/>
            <person name="Land M."/>
            <person name="Hauser L."/>
            <person name="Markowitz V."/>
            <person name="Cheng J.-F."/>
            <person name="Hugenholtz P."/>
            <person name="Woyke T."/>
            <person name="Wu D."/>
            <person name="Pukall R."/>
            <person name="Gehrich-Schroeter G."/>
            <person name="Schneider S."/>
            <person name="Klenk H.-P."/>
            <person name="Eisen J.A."/>
        </authorList>
    </citation>
    <scope>NUCLEOTIDE SEQUENCE [LARGE SCALE GENOMIC DNA]</scope>
    <source>
        <strain evidence="10">ATCC 700253 / DSM 10332 / NAL</strain>
    </source>
</reference>
<evidence type="ECO:0000256" key="4">
    <source>
        <dbReference type="ARBA" id="ARBA00022475"/>
    </source>
</evidence>
<dbReference type="Proteomes" id="UP000005439">
    <property type="component" value="Chromosome"/>
</dbReference>
<dbReference type="KEGG" id="sap:Sulac_1076"/>